<evidence type="ECO:0000256" key="4">
    <source>
        <dbReference type="ARBA" id="ARBA00023242"/>
    </source>
</evidence>
<organism evidence="9 10">
    <name type="scientific">Zalerion maritima</name>
    <dbReference type="NCBI Taxonomy" id="339359"/>
    <lineage>
        <taxon>Eukaryota</taxon>
        <taxon>Fungi</taxon>
        <taxon>Dikarya</taxon>
        <taxon>Ascomycota</taxon>
        <taxon>Pezizomycotina</taxon>
        <taxon>Sordariomycetes</taxon>
        <taxon>Lulworthiomycetidae</taxon>
        <taxon>Lulworthiales</taxon>
        <taxon>Lulworthiaceae</taxon>
        <taxon>Zalerion</taxon>
    </lineage>
</organism>
<dbReference type="Gene3D" id="1.10.10.60">
    <property type="entry name" value="Homeodomain-like"/>
    <property type="match status" value="1"/>
</dbReference>
<dbReference type="SMART" id="SM00389">
    <property type="entry name" value="HOX"/>
    <property type="match status" value="1"/>
</dbReference>
<feature type="compositionally biased region" description="Polar residues" evidence="7">
    <location>
        <begin position="746"/>
        <end position="764"/>
    </location>
</feature>
<feature type="compositionally biased region" description="Polar residues" evidence="7">
    <location>
        <begin position="630"/>
        <end position="641"/>
    </location>
</feature>
<evidence type="ECO:0000256" key="7">
    <source>
        <dbReference type="SAM" id="MobiDB-lite"/>
    </source>
</evidence>
<evidence type="ECO:0000313" key="9">
    <source>
        <dbReference type="EMBL" id="KAJ2896405.1"/>
    </source>
</evidence>
<dbReference type="AlphaFoldDB" id="A0AAD5WQ74"/>
<feature type="compositionally biased region" description="Polar residues" evidence="7">
    <location>
        <begin position="31"/>
        <end position="51"/>
    </location>
</feature>
<feature type="region of interest" description="Disordered" evidence="7">
    <location>
        <begin position="521"/>
        <end position="562"/>
    </location>
</feature>
<dbReference type="Proteomes" id="UP001201980">
    <property type="component" value="Unassembled WGS sequence"/>
</dbReference>
<evidence type="ECO:0000256" key="3">
    <source>
        <dbReference type="ARBA" id="ARBA00023155"/>
    </source>
</evidence>
<dbReference type="InterPro" id="IPR050453">
    <property type="entry name" value="LIM_Homeobox_TF"/>
</dbReference>
<dbReference type="PROSITE" id="PS50071">
    <property type="entry name" value="HOMEOBOX_2"/>
    <property type="match status" value="1"/>
</dbReference>
<feature type="compositionally biased region" description="Polar residues" evidence="7">
    <location>
        <begin position="451"/>
        <end position="470"/>
    </location>
</feature>
<dbReference type="PANTHER" id="PTHR24208">
    <property type="entry name" value="LIM/HOMEOBOX PROTEIN LHX"/>
    <property type="match status" value="1"/>
</dbReference>
<dbReference type="EMBL" id="JAKWBI020000334">
    <property type="protein sequence ID" value="KAJ2896405.1"/>
    <property type="molecule type" value="Genomic_DNA"/>
</dbReference>
<feature type="compositionally biased region" description="Basic and acidic residues" evidence="7">
    <location>
        <begin position="105"/>
        <end position="123"/>
    </location>
</feature>
<gene>
    <name evidence="9" type="ORF">MKZ38_005589</name>
</gene>
<feature type="compositionally biased region" description="Low complexity" evidence="7">
    <location>
        <begin position="62"/>
        <end position="87"/>
    </location>
</feature>
<keyword evidence="2 5" id="KW-0238">DNA-binding</keyword>
<feature type="region of interest" description="Disordered" evidence="7">
    <location>
        <begin position="388"/>
        <end position="495"/>
    </location>
</feature>
<feature type="DNA-binding region" description="Homeobox" evidence="5">
    <location>
        <begin position="230"/>
        <end position="290"/>
    </location>
</feature>
<evidence type="ECO:0000256" key="6">
    <source>
        <dbReference type="RuleBase" id="RU000682"/>
    </source>
</evidence>
<evidence type="ECO:0000313" key="10">
    <source>
        <dbReference type="Proteomes" id="UP001201980"/>
    </source>
</evidence>
<proteinExistence type="predicted"/>
<feature type="compositionally biased region" description="Gly residues" evidence="7">
    <location>
        <begin position="696"/>
        <end position="707"/>
    </location>
</feature>
<reference evidence="9" key="1">
    <citation type="submission" date="2022-07" db="EMBL/GenBank/DDBJ databases">
        <title>Draft genome sequence of Zalerion maritima ATCC 34329, a (micro)plastics degrading marine fungus.</title>
        <authorList>
            <person name="Paco A."/>
            <person name="Goncalves M.F.M."/>
            <person name="Rocha-Santos T.A.P."/>
            <person name="Alves A."/>
        </authorList>
    </citation>
    <scope>NUCLEOTIDE SEQUENCE</scope>
    <source>
        <strain evidence="9">ATCC 34329</strain>
    </source>
</reference>
<feature type="compositionally biased region" description="Low complexity" evidence="7">
    <location>
        <begin position="127"/>
        <end position="147"/>
    </location>
</feature>
<feature type="domain" description="Homeobox" evidence="8">
    <location>
        <begin position="228"/>
        <end position="289"/>
    </location>
</feature>
<feature type="compositionally biased region" description="Polar residues" evidence="7">
    <location>
        <begin position="650"/>
        <end position="670"/>
    </location>
</feature>
<feature type="compositionally biased region" description="Polar residues" evidence="7">
    <location>
        <begin position="411"/>
        <end position="438"/>
    </location>
</feature>
<dbReference type="GO" id="GO:0000981">
    <property type="term" value="F:DNA-binding transcription factor activity, RNA polymerase II-specific"/>
    <property type="evidence" value="ECO:0007669"/>
    <property type="project" value="TreeGrafter"/>
</dbReference>
<protein>
    <recommendedName>
        <fullName evidence="8">Homeobox domain-containing protein</fullName>
    </recommendedName>
</protein>
<dbReference type="Pfam" id="PF00046">
    <property type="entry name" value="Homeodomain"/>
    <property type="match status" value="1"/>
</dbReference>
<comment type="subcellular location">
    <subcellularLocation>
        <location evidence="1 5 6">Nucleus</location>
    </subcellularLocation>
</comment>
<evidence type="ECO:0000256" key="5">
    <source>
        <dbReference type="PROSITE-ProRule" id="PRU00108"/>
    </source>
</evidence>
<evidence type="ECO:0000256" key="2">
    <source>
        <dbReference type="ARBA" id="ARBA00023125"/>
    </source>
</evidence>
<dbReference type="InterPro" id="IPR001356">
    <property type="entry name" value="HD"/>
</dbReference>
<feature type="compositionally biased region" description="Polar residues" evidence="7">
    <location>
        <begin position="534"/>
        <end position="558"/>
    </location>
</feature>
<keyword evidence="3 5" id="KW-0371">Homeobox</keyword>
<feature type="compositionally biased region" description="Polar residues" evidence="7">
    <location>
        <begin position="88"/>
        <end position="99"/>
    </location>
</feature>
<dbReference type="InterPro" id="IPR009057">
    <property type="entry name" value="Homeodomain-like_sf"/>
</dbReference>
<dbReference type="GO" id="GO:0005634">
    <property type="term" value="C:nucleus"/>
    <property type="evidence" value="ECO:0007669"/>
    <property type="project" value="UniProtKB-SubCell"/>
</dbReference>
<feature type="compositionally biased region" description="Polar residues" evidence="7">
    <location>
        <begin position="584"/>
        <end position="613"/>
    </location>
</feature>
<feature type="region of interest" description="Disordered" evidence="7">
    <location>
        <begin position="584"/>
        <end position="764"/>
    </location>
</feature>
<dbReference type="SUPFAM" id="SSF46689">
    <property type="entry name" value="Homeodomain-like"/>
    <property type="match status" value="1"/>
</dbReference>
<dbReference type="GO" id="GO:0000977">
    <property type="term" value="F:RNA polymerase II transcription regulatory region sequence-specific DNA binding"/>
    <property type="evidence" value="ECO:0007669"/>
    <property type="project" value="TreeGrafter"/>
</dbReference>
<dbReference type="CDD" id="cd00086">
    <property type="entry name" value="homeodomain"/>
    <property type="match status" value="1"/>
</dbReference>
<keyword evidence="10" id="KW-1185">Reference proteome</keyword>
<feature type="compositionally biased region" description="Acidic residues" evidence="7">
    <location>
        <begin position="196"/>
        <end position="212"/>
    </location>
</feature>
<feature type="compositionally biased region" description="Low complexity" evidence="7">
    <location>
        <begin position="683"/>
        <end position="695"/>
    </location>
</feature>
<keyword evidence="4 5" id="KW-0539">Nucleus</keyword>
<feature type="region of interest" description="Disordered" evidence="7">
    <location>
        <begin position="23"/>
        <end position="232"/>
    </location>
</feature>
<evidence type="ECO:0000259" key="8">
    <source>
        <dbReference type="PROSITE" id="PS50071"/>
    </source>
</evidence>
<name>A0AAD5WQ74_9PEZI</name>
<accession>A0AAD5WQ74</accession>
<sequence length="764" mass="82419">MLVTRQFEPEHNHWSMNKLETIFRQKPPTSPRMSSFDATPLSTQPDWQGQYSYLPPGDNLFSQSYDQNNSSSNGNGGDHTSTTGNNDASSQPRTTAIDSTTTTEVKTEEKDLKPTIDHRDPLGLRKQPSLHSSEPQQQSSQPQQEPYPQNPVEVGPKEESLNCSGAPPVGLGQVLEEGQGHDGEAPAGQDDYAIKEDEDDMMDEDDMGDSVDGDGSSQPQTAAERTAQRRKMKRFRLTHQQTRFLMSEFAKQPHPDAAHRERLSREIPGLSPRQVQVWFQNRRAKIKRLTADDRDRMVKMRAVPDDFDNVQALHSPYGAVHGLGTPITSPVDFGTPASSDHMMRPMVMDGRRPDGDEHISPTGLSPAFGTIGFSPSAGMSSPDLLSPLSPTANDRYPGYQGHMSAPLSAGPRTSNPFARQVSSNMDLQNRPQMRSLQPLQLRDTMNRSRSESLQSPLRTSMSWKGNSLDYSYSGGNGSPQQMGGRHGSSSYGSEPINTSSAGLGYDSSSYSSRFLANPRYTSNGRYTHSPPGNAVQSPSSMSNYNMQSTTLQQAPQNRSRLRAASASLPLGLDLRNQYRSVSTLDPVTQSQASTPRAATAHFNPTSTHTSSYPSAPLTAPIDFNMPRTPGIQTTQDYSMPQMSAPIAPSNDFSQAFRSMGSTGGAPSTRTPMRDSFGSGGYGNSHQQGPQGQQPGSAGGPIGSGGNPSEGSPATSSSYPSNPIHGGGVTVGAGMKRKRSFTIPQLGPTSTSAPQPYGNATSMTG</sequence>
<evidence type="ECO:0000256" key="1">
    <source>
        <dbReference type="ARBA" id="ARBA00004123"/>
    </source>
</evidence>
<comment type="caution">
    <text evidence="9">The sequence shown here is derived from an EMBL/GenBank/DDBJ whole genome shotgun (WGS) entry which is preliminary data.</text>
</comment>
<dbReference type="PANTHER" id="PTHR24208:SF166">
    <property type="entry name" value="LIM HOMEOBOX TRANSCRIPTION FACTOR 1 ALPHA, ISOFORM B"/>
    <property type="match status" value="1"/>
</dbReference>